<dbReference type="RefSeq" id="WP_184709552.1">
    <property type="nucleotide sequence ID" value="NZ_JACHBG010000019.1"/>
</dbReference>
<dbReference type="SUPFAM" id="SSF54593">
    <property type="entry name" value="Glyoxalase/Bleomycin resistance protein/Dihydroxybiphenyl dioxygenase"/>
    <property type="match status" value="1"/>
</dbReference>
<reference evidence="2 3" key="1">
    <citation type="submission" date="2020-08" db="EMBL/GenBank/DDBJ databases">
        <title>Genomic Encyclopedia of Type Strains, Phase IV (KMG-V): Genome sequencing to study the core and pangenomes of soil and plant-associated prokaryotes.</title>
        <authorList>
            <person name="Whitman W."/>
        </authorList>
    </citation>
    <scope>NUCLEOTIDE SEQUENCE [LARGE SCALE GENOMIC DNA]</scope>
    <source>
        <strain evidence="2 3">SEMIA 4060</strain>
    </source>
</reference>
<dbReference type="PANTHER" id="PTHR35006:SF4">
    <property type="entry name" value="BLR7706 PROTEIN"/>
    <property type="match status" value="1"/>
</dbReference>
<dbReference type="InterPro" id="IPR004360">
    <property type="entry name" value="Glyas_Fos-R_dOase_dom"/>
</dbReference>
<organism evidence="2 3">
    <name type="scientific">Rhizobium lusitanum</name>
    <dbReference type="NCBI Taxonomy" id="293958"/>
    <lineage>
        <taxon>Bacteria</taxon>
        <taxon>Pseudomonadati</taxon>
        <taxon>Pseudomonadota</taxon>
        <taxon>Alphaproteobacteria</taxon>
        <taxon>Hyphomicrobiales</taxon>
        <taxon>Rhizobiaceae</taxon>
        <taxon>Rhizobium/Agrobacterium group</taxon>
        <taxon>Rhizobium</taxon>
    </lineage>
</organism>
<evidence type="ECO:0000313" key="3">
    <source>
        <dbReference type="Proteomes" id="UP000565576"/>
    </source>
</evidence>
<dbReference type="AlphaFoldDB" id="A0A7X0IVR2"/>
<dbReference type="CDD" id="cd07262">
    <property type="entry name" value="VOC_like"/>
    <property type="match status" value="1"/>
</dbReference>
<evidence type="ECO:0000313" key="2">
    <source>
        <dbReference type="EMBL" id="MBB6488088.1"/>
    </source>
</evidence>
<accession>A0A7X0IVR2</accession>
<dbReference type="GO" id="GO:0051213">
    <property type="term" value="F:dioxygenase activity"/>
    <property type="evidence" value="ECO:0007669"/>
    <property type="project" value="UniProtKB-KW"/>
</dbReference>
<keyword evidence="2" id="KW-0456">Lyase</keyword>
<evidence type="ECO:0000259" key="1">
    <source>
        <dbReference type="PROSITE" id="PS51819"/>
    </source>
</evidence>
<name>A0A7X0IVR2_9HYPH</name>
<dbReference type="InterPro" id="IPR029068">
    <property type="entry name" value="Glyas_Bleomycin-R_OHBP_Dase"/>
</dbReference>
<dbReference type="PANTHER" id="PTHR35006">
    <property type="entry name" value="GLYOXALASE FAMILY PROTEIN (AFU_ORTHOLOGUE AFUA_5G14830)"/>
    <property type="match status" value="1"/>
</dbReference>
<dbReference type="GO" id="GO:0016829">
    <property type="term" value="F:lyase activity"/>
    <property type="evidence" value="ECO:0007669"/>
    <property type="project" value="UniProtKB-KW"/>
</dbReference>
<dbReference type="Pfam" id="PF00903">
    <property type="entry name" value="Glyoxalase"/>
    <property type="match status" value="1"/>
</dbReference>
<dbReference type="Gene3D" id="3.10.180.10">
    <property type="entry name" value="2,3-Dihydroxybiphenyl 1,2-Dioxygenase, domain 1"/>
    <property type="match status" value="1"/>
</dbReference>
<comment type="caution">
    <text evidence="2">The sequence shown here is derived from an EMBL/GenBank/DDBJ whole genome shotgun (WGS) entry which is preliminary data.</text>
</comment>
<dbReference type="EMBL" id="JACHBG010000019">
    <property type="protein sequence ID" value="MBB6488088.1"/>
    <property type="molecule type" value="Genomic_DNA"/>
</dbReference>
<feature type="domain" description="VOC" evidence="1">
    <location>
        <begin position="1"/>
        <end position="129"/>
    </location>
</feature>
<sequence>MLHHISFGVSNIERAAAFYDAAFAPLGYVRVWDDLNPGDPDQAVGYGPPGGGDKFAIKLRGDAASPPGLGFHLAFSAPSQEAVVLFHDAALAHGGTDNGPPGLRPHYAPDYFAAFVVDPDGYHIEVVARDAG</sequence>
<protein>
    <submittedName>
        <fullName evidence="2">Catechol 2,3-dioxygenase-like lactoylglutathione lyase family enzyme</fullName>
    </submittedName>
</protein>
<dbReference type="Proteomes" id="UP000565576">
    <property type="component" value="Unassembled WGS sequence"/>
</dbReference>
<gene>
    <name evidence="2" type="ORF">GGD46_005399</name>
</gene>
<dbReference type="PROSITE" id="PS51819">
    <property type="entry name" value="VOC"/>
    <property type="match status" value="1"/>
</dbReference>
<keyword evidence="2" id="KW-0223">Dioxygenase</keyword>
<proteinExistence type="predicted"/>
<dbReference type="InterPro" id="IPR037523">
    <property type="entry name" value="VOC_core"/>
</dbReference>
<keyword evidence="2" id="KW-0560">Oxidoreductase</keyword>